<protein>
    <recommendedName>
        <fullName evidence="9">FHA domain-containing protein</fullName>
    </recommendedName>
</protein>
<dbReference type="GO" id="GO:0007095">
    <property type="term" value="P:mitotic G2 DNA damage checkpoint signaling"/>
    <property type="evidence" value="ECO:0007669"/>
    <property type="project" value="InterPro"/>
</dbReference>
<dbReference type="AlphaFoldDB" id="A0AAW0ZDK2"/>
<evidence type="ECO:0000256" key="2">
    <source>
        <dbReference type="ARBA" id="ARBA00004286"/>
    </source>
</evidence>
<evidence type="ECO:0000256" key="6">
    <source>
        <dbReference type="ARBA" id="ARBA00023242"/>
    </source>
</evidence>
<name>A0AAW0ZDK2_9HYME</name>
<keyword evidence="6" id="KW-0539">Nucleus</keyword>
<dbReference type="CDD" id="cd17741">
    <property type="entry name" value="BRCT_nibrin"/>
    <property type="match status" value="1"/>
</dbReference>
<dbReference type="InterPro" id="IPR043014">
    <property type="entry name" value="Nibrin_BRCT2_sf"/>
</dbReference>
<evidence type="ECO:0000259" key="9">
    <source>
        <dbReference type="PROSITE" id="PS50006"/>
    </source>
</evidence>
<dbReference type="PANTHER" id="PTHR12162">
    <property type="entry name" value="NIBRIN-RELATED"/>
    <property type="match status" value="1"/>
</dbReference>
<dbReference type="GO" id="GO:0000724">
    <property type="term" value="P:double-strand break repair via homologous recombination"/>
    <property type="evidence" value="ECO:0007669"/>
    <property type="project" value="TreeGrafter"/>
</dbReference>
<evidence type="ECO:0000313" key="11">
    <source>
        <dbReference type="Proteomes" id="UP001432146"/>
    </source>
</evidence>
<dbReference type="Gene3D" id="3.40.50.10190">
    <property type="entry name" value="BRCT domain"/>
    <property type="match status" value="1"/>
</dbReference>
<proteinExistence type="inferred from homology"/>
<dbReference type="PANTHER" id="PTHR12162:SF0">
    <property type="entry name" value="NIBRIN"/>
    <property type="match status" value="1"/>
</dbReference>
<gene>
    <name evidence="10" type="ORF">QLX08_010414</name>
</gene>
<dbReference type="GO" id="GO:0005694">
    <property type="term" value="C:chromosome"/>
    <property type="evidence" value="ECO:0007669"/>
    <property type="project" value="UniProtKB-SubCell"/>
</dbReference>
<dbReference type="InterPro" id="IPR040227">
    <property type="entry name" value="Nibrin-rel"/>
</dbReference>
<evidence type="ECO:0000256" key="5">
    <source>
        <dbReference type="ARBA" id="ARBA00023204"/>
    </source>
</evidence>
<dbReference type="Proteomes" id="UP001432146">
    <property type="component" value="Unassembled WGS sequence"/>
</dbReference>
<dbReference type="Pfam" id="PF16508">
    <property type="entry name" value="NIBRIN_BRCT_II"/>
    <property type="match status" value="1"/>
</dbReference>
<feature type="domain" description="FHA" evidence="9">
    <location>
        <begin position="20"/>
        <end position="73"/>
    </location>
</feature>
<dbReference type="Gene3D" id="3.40.50.10980">
    <property type="entry name" value="Nibrin, BRCT2 domain"/>
    <property type="match status" value="1"/>
</dbReference>
<dbReference type="Pfam" id="PF00498">
    <property type="entry name" value="FHA"/>
    <property type="match status" value="1"/>
</dbReference>
<dbReference type="InterPro" id="IPR032429">
    <property type="entry name" value="Nibrin_BRCT2"/>
</dbReference>
<evidence type="ECO:0000256" key="4">
    <source>
        <dbReference type="ARBA" id="ARBA00022763"/>
    </source>
</evidence>
<dbReference type="PROSITE" id="PS50006">
    <property type="entry name" value="FHA_DOMAIN"/>
    <property type="match status" value="1"/>
</dbReference>
<sequence>MWYLIDLKGHCVYLKPNHETVFGRKSGDVILSNDTSISREHALISVTPLNDITSNEPTSICKLKDKSKYGTFVFREEEIIQITETEYNLKHEDKIRFGLLNHIFVVINMPLITITSTLHNEEVERLKNLMEQIDGVIIDDNIWRRASTYLTVGKAVLTLKLVCAMASALPIVTIKYWDEVKFAINNCQPLPDPNNFVPPISEILVTKEKVSLSRNEKRTKLFENLTFIHFSVTQYKKYKKVIKIAGGKSKFFYRGSLTTTELCVPNIIVLQYPNSEMTQFTDDSIIFSEYILIKNAFQASNRRMISETEIPLAILHCSTEKYCNPMYKFAKLLKTRKPKCDSSENLNLDTQNLTSNVNCNIPVTASMTIKHIPETLNVNSQEPLQRVDFVVAQAKEKENHDKSRNCDYANVKHVIPETLSSINSQKSNIDFVVTQPTKKQKYNKAYYIEETPNNLSTTVANVQITQSSNENNSNVSLQTAQYSNNDNQNLYKHKSIQDKKQLQKLTILNDKTELKVIQSNENNITNSNKDHTDNNSDDLTSNLRANNREKQSTTCSIDNHITPENLKETIESHSSTSENRTKKGKKKRMERENFSTQENKLSILRLKPGCKTFKKHKTVPKYVVSSIRKKYNLHSDQKTDISVK</sequence>
<organism evidence="10 11">
    <name type="scientific">Tetragonisca angustula</name>
    <dbReference type="NCBI Taxonomy" id="166442"/>
    <lineage>
        <taxon>Eukaryota</taxon>
        <taxon>Metazoa</taxon>
        <taxon>Ecdysozoa</taxon>
        <taxon>Arthropoda</taxon>
        <taxon>Hexapoda</taxon>
        <taxon>Insecta</taxon>
        <taxon>Pterygota</taxon>
        <taxon>Neoptera</taxon>
        <taxon>Endopterygota</taxon>
        <taxon>Hymenoptera</taxon>
        <taxon>Apocrita</taxon>
        <taxon>Aculeata</taxon>
        <taxon>Apoidea</taxon>
        <taxon>Anthophila</taxon>
        <taxon>Apidae</taxon>
        <taxon>Tetragonisca</taxon>
    </lineage>
</organism>
<evidence type="ECO:0000256" key="1">
    <source>
        <dbReference type="ARBA" id="ARBA00004123"/>
    </source>
</evidence>
<dbReference type="GO" id="GO:0003684">
    <property type="term" value="F:damaged DNA binding"/>
    <property type="evidence" value="ECO:0007669"/>
    <property type="project" value="TreeGrafter"/>
</dbReference>
<dbReference type="SUPFAM" id="SSF49879">
    <property type="entry name" value="SMAD/FHA domain"/>
    <property type="match status" value="1"/>
</dbReference>
<dbReference type="InterPro" id="IPR036420">
    <property type="entry name" value="BRCT_dom_sf"/>
</dbReference>
<dbReference type="InterPro" id="IPR000253">
    <property type="entry name" value="FHA_dom"/>
</dbReference>
<feature type="region of interest" description="Disordered" evidence="8">
    <location>
        <begin position="521"/>
        <end position="596"/>
    </location>
</feature>
<evidence type="ECO:0000313" key="10">
    <source>
        <dbReference type="EMBL" id="KAK9295197.1"/>
    </source>
</evidence>
<dbReference type="CDD" id="cd22667">
    <property type="entry name" value="FHA_NBN"/>
    <property type="match status" value="1"/>
</dbReference>
<keyword evidence="11" id="KW-1185">Reference proteome</keyword>
<reference evidence="10 11" key="1">
    <citation type="submission" date="2024-05" db="EMBL/GenBank/DDBJ databases">
        <title>The nuclear and mitochondrial genome assemblies of Tetragonisca angustula (Apidae: Meliponini), a tiny yet remarkable pollinator in the Neotropics.</title>
        <authorList>
            <person name="Ferrari R."/>
            <person name="Ricardo P.C."/>
            <person name="Dias F.C."/>
            <person name="Araujo N.S."/>
            <person name="Soares D.O."/>
            <person name="Zhou Q.-S."/>
            <person name="Zhu C.-D."/>
            <person name="Coutinho L."/>
            <person name="Airas M.C."/>
            <person name="Batista T.M."/>
        </authorList>
    </citation>
    <scope>NUCLEOTIDE SEQUENCE [LARGE SCALE GENOMIC DNA]</scope>
    <source>
        <strain evidence="10">ASF017062</strain>
        <tissue evidence="10">Abdomen</tissue>
    </source>
</reference>
<evidence type="ECO:0000256" key="3">
    <source>
        <dbReference type="ARBA" id="ARBA00022454"/>
    </source>
</evidence>
<dbReference type="InterPro" id="IPR008984">
    <property type="entry name" value="SMAD_FHA_dom_sf"/>
</dbReference>
<keyword evidence="5" id="KW-0234">DNA repair</keyword>
<evidence type="ECO:0000256" key="7">
    <source>
        <dbReference type="ARBA" id="ARBA00044757"/>
    </source>
</evidence>
<comment type="similarity">
    <text evidence="7">Belongs to the Nibrin family.</text>
</comment>
<accession>A0AAW0ZDK2</accession>
<comment type="subcellular location">
    <subcellularLocation>
        <location evidence="2">Chromosome</location>
    </subcellularLocation>
    <subcellularLocation>
        <location evidence="1">Nucleus</location>
    </subcellularLocation>
</comment>
<dbReference type="EMBL" id="JAWNGG020000279">
    <property type="protein sequence ID" value="KAK9295197.1"/>
    <property type="molecule type" value="Genomic_DNA"/>
</dbReference>
<dbReference type="GO" id="GO:0030870">
    <property type="term" value="C:Mre11 complex"/>
    <property type="evidence" value="ECO:0007669"/>
    <property type="project" value="InterPro"/>
</dbReference>
<dbReference type="Gene3D" id="2.60.200.20">
    <property type="match status" value="1"/>
</dbReference>
<evidence type="ECO:0000256" key="8">
    <source>
        <dbReference type="SAM" id="MobiDB-lite"/>
    </source>
</evidence>
<keyword evidence="4" id="KW-0227">DNA damage</keyword>
<comment type="caution">
    <text evidence="10">The sequence shown here is derived from an EMBL/GenBank/DDBJ whole genome shotgun (WGS) entry which is preliminary data.</text>
</comment>
<keyword evidence="3" id="KW-0158">Chromosome</keyword>